<keyword evidence="1" id="KW-1133">Transmembrane helix</keyword>
<feature type="transmembrane region" description="Helical" evidence="1">
    <location>
        <begin position="74"/>
        <end position="93"/>
    </location>
</feature>
<name>A0ABY8ASV4_9GAMM</name>
<protein>
    <submittedName>
        <fullName evidence="2">Uncharacterized protein</fullName>
    </submittedName>
</protein>
<keyword evidence="3" id="KW-1185">Reference proteome</keyword>
<keyword evidence="1" id="KW-0472">Membrane</keyword>
<dbReference type="Proteomes" id="UP001222087">
    <property type="component" value="Chromosome"/>
</dbReference>
<proteinExistence type="predicted"/>
<organism evidence="2 3">
    <name type="scientific">Legionella cardiaca</name>
    <dbReference type="NCBI Taxonomy" id="1071983"/>
    <lineage>
        <taxon>Bacteria</taxon>
        <taxon>Pseudomonadati</taxon>
        <taxon>Pseudomonadota</taxon>
        <taxon>Gammaproteobacteria</taxon>
        <taxon>Legionellales</taxon>
        <taxon>Legionellaceae</taxon>
        <taxon>Legionella</taxon>
    </lineage>
</organism>
<reference evidence="2 3" key="1">
    <citation type="submission" date="2023-02" db="EMBL/GenBank/DDBJ databases">
        <title>Genome Sequence of L. cardiaca H63T.</title>
        <authorList>
            <person name="Lopez A.E."/>
            <person name="Cianciotto N.P."/>
        </authorList>
    </citation>
    <scope>NUCLEOTIDE SEQUENCE [LARGE SCALE GENOMIC DNA]</scope>
    <source>
        <strain evidence="2 3">H63</strain>
    </source>
</reference>
<accession>A0ABY8ASV4</accession>
<evidence type="ECO:0000313" key="3">
    <source>
        <dbReference type="Proteomes" id="UP001222087"/>
    </source>
</evidence>
<keyword evidence="1" id="KW-0812">Transmembrane</keyword>
<evidence type="ECO:0000256" key="1">
    <source>
        <dbReference type="SAM" id="Phobius"/>
    </source>
</evidence>
<evidence type="ECO:0000313" key="2">
    <source>
        <dbReference type="EMBL" id="WED42849.1"/>
    </source>
</evidence>
<dbReference type="EMBL" id="CP119078">
    <property type="protein sequence ID" value="WED42849.1"/>
    <property type="molecule type" value="Genomic_DNA"/>
</dbReference>
<dbReference type="RefSeq" id="WP_275088665.1">
    <property type="nucleotide sequence ID" value="NZ_CP119078.1"/>
</dbReference>
<gene>
    <name evidence="2" type="ORF">PXX05_13240</name>
</gene>
<sequence>MPEILTKYPEKVLQVLQGSNSQCGAGKSQKILINCPQDRFCSLPTGELCVYGVSDLSKMTQIQFIDLFRSPGTSFSLIVLLALFFVLGLLTGAKMAKKNKI</sequence>